<name>A0A0J1BEQ4_RHOIS</name>
<proteinExistence type="predicted"/>
<sequence length="41" mass="4391">MANGQVQSKTCGLMLAVAQQNRLQKCNLKTHAPANPVVCHS</sequence>
<reference evidence="1" key="1">
    <citation type="submission" date="2015-05" db="EMBL/GenBank/DDBJ databases">
        <title>Permanent draft genome of Rhodopirellula islandicus K833.</title>
        <authorList>
            <person name="Kizina J."/>
            <person name="Richter M."/>
            <person name="Glockner F.O."/>
            <person name="Harder J."/>
        </authorList>
    </citation>
    <scope>NUCLEOTIDE SEQUENCE [LARGE SCALE GENOMIC DNA]</scope>
    <source>
        <strain evidence="1">K833</strain>
    </source>
</reference>
<dbReference type="Proteomes" id="UP000036367">
    <property type="component" value="Unassembled WGS sequence"/>
</dbReference>
<accession>A0A0J1BEQ4</accession>
<gene>
    <name evidence="1" type="ORF">RISK_002984</name>
</gene>
<dbReference type="AlphaFoldDB" id="A0A0J1BEQ4"/>
<evidence type="ECO:0000313" key="2">
    <source>
        <dbReference type="Proteomes" id="UP000036367"/>
    </source>
</evidence>
<keyword evidence="2" id="KW-1185">Reference proteome</keyword>
<protein>
    <submittedName>
        <fullName evidence="1">Uncharacterized protein</fullName>
    </submittedName>
</protein>
<dbReference type="EMBL" id="LECT01000024">
    <property type="protein sequence ID" value="KLU04991.1"/>
    <property type="molecule type" value="Genomic_DNA"/>
</dbReference>
<comment type="caution">
    <text evidence="1">The sequence shown here is derived from an EMBL/GenBank/DDBJ whole genome shotgun (WGS) entry which is preliminary data.</text>
</comment>
<organism evidence="1 2">
    <name type="scientific">Rhodopirellula islandica</name>
    <dbReference type="NCBI Taxonomy" id="595434"/>
    <lineage>
        <taxon>Bacteria</taxon>
        <taxon>Pseudomonadati</taxon>
        <taxon>Planctomycetota</taxon>
        <taxon>Planctomycetia</taxon>
        <taxon>Pirellulales</taxon>
        <taxon>Pirellulaceae</taxon>
        <taxon>Rhodopirellula</taxon>
    </lineage>
</organism>
<evidence type="ECO:0000313" key="1">
    <source>
        <dbReference type="EMBL" id="KLU04991.1"/>
    </source>
</evidence>
<dbReference type="PATRIC" id="fig|595434.4.peg.2844"/>